<evidence type="ECO:0000259" key="14">
    <source>
        <dbReference type="PROSITE" id="PS50885"/>
    </source>
</evidence>
<evidence type="ECO:0000256" key="8">
    <source>
        <dbReference type="ARBA" id="ARBA00022777"/>
    </source>
</evidence>
<evidence type="ECO:0000313" key="16">
    <source>
        <dbReference type="Proteomes" id="UP000749471"/>
    </source>
</evidence>
<dbReference type="Pfam" id="PF00672">
    <property type="entry name" value="HAMP"/>
    <property type="match status" value="1"/>
</dbReference>
<dbReference type="Pfam" id="PF00512">
    <property type="entry name" value="HisKA"/>
    <property type="match status" value="1"/>
</dbReference>
<name>A0ABS6E7L7_9FIRM</name>
<keyword evidence="8 15" id="KW-0418">Kinase</keyword>
<dbReference type="InterPro" id="IPR005467">
    <property type="entry name" value="His_kinase_dom"/>
</dbReference>
<feature type="transmembrane region" description="Helical" evidence="12">
    <location>
        <begin position="167"/>
        <end position="189"/>
    </location>
</feature>
<keyword evidence="11 12" id="KW-0472">Membrane</keyword>
<evidence type="ECO:0000256" key="4">
    <source>
        <dbReference type="ARBA" id="ARBA00022475"/>
    </source>
</evidence>
<dbReference type="InterPro" id="IPR003660">
    <property type="entry name" value="HAMP_dom"/>
</dbReference>
<keyword evidence="16" id="KW-1185">Reference proteome</keyword>
<evidence type="ECO:0000256" key="7">
    <source>
        <dbReference type="ARBA" id="ARBA00022741"/>
    </source>
</evidence>
<evidence type="ECO:0000256" key="3">
    <source>
        <dbReference type="ARBA" id="ARBA00012438"/>
    </source>
</evidence>
<feature type="transmembrane region" description="Helical" evidence="12">
    <location>
        <begin position="6"/>
        <end position="29"/>
    </location>
</feature>
<evidence type="ECO:0000256" key="11">
    <source>
        <dbReference type="ARBA" id="ARBA00023136"/>
    </source>
</evidence>
<dbReference type="CDD" id="cd00082">
    <property type="entry name" value="HisKA"/>
    <property type="match status" value="1"/>
</dbReference>
<dbReference type="SMART" id="SM00387">
    <property type="entry name" value="HATPase_c"/>
    <property type="match status" value="1"/>
</dbReference>
<feature type="domain" description="HAMP" evidence="14">
    <location>
        <begin position="187"/>
        <end position="239"/>
    </location>
</feature>
<evidence type="ECO:0000256" key="1">
    <source>
        <dbReference type="ARBA" id="ARBA00000085"/>
    </source>
</evidence>
<dbReference type="PROSITE" id="PS50885">
    <property type="entry name" value="HAMP"/>
    <property type="match status" value="1"/>
</dbReference>
<comment type="subcellular location">
    <subcellularLocation>
        <location evidence="2">Cell membrane</location>
        <topology evidence="2">Multi-pass membrane protein</topology>
    </subcellularLocation>
</comment>
<keyword evidence="12" id="KW-1133">Transmembrane helix</keyword>
<evidence type="ECO:0000256" key="6">
    <source>
        <dbReference type="ARBA" id="ARBA00022679"/>
    </source>
</evidence>
<dbReference type="InterPro" id="IPR003594">
    <property type="entry name" value="HATPase_dom"/>
</dbReference>
<keyword evidence="7" id="KW-0547">Nucleotide-binding</keyword>
<sequence>MKNSPLSVQIWSVFAVITLCISILLSIILPLTLRDFFTNEIYATIENSQNLIFNQFDSEIYRDFIESEIFGKKSQKLENARTVNHFLIYDQNQVILSSPLSMEFLNKVKSEIGEQKKISQQYSGEIDNEKIFYVITKGRALGKDVFLVSYMGDSYREDLVQTLFRKLALIMTLVFLFSWIPAIGLAKYLSNPLVSLEKRVKKLADHEWNEPVQLDRKDEIGKLGQSIEQLRNQLIHQDEIQQSFLQHVSHELKTPVMVIRSYAQAIIDGIYPKGNLDCSVQVIDEEAERLEKQIRNLLYLTKLDYLSNHELSRENFSIDDLIRNVVERLSWQKSQLKWSLDLSPVNVNGDMEQWRVVLENLLDNQIRYANSHILVELKQEKDNKAFLKIWNDGPPIEQEIIETLFNKFNKGYKGEFGLGLAIVQRIVTLHGSKIWAKNEDEGVSFYIEIHV</sequence>
<evidence type="ECO:0000256" key="10">
    <source>
        <dbReference type="ARBA" id="ARBA00023012"/>
    </source>
</evidence>
<dbReference type="RefSeq" id="WP_216520399.1">
    <property type="nucleotide sequence ID" value="NZ_JAHLPM010000010.1"/>
</dbReference>
<proteinExistence type="predicted"/>
<dbReference type="Pfam" id="PF02518">
    <property type="entry name" value="HATPase_c"/>
    <property type="match status" value="1"/>
</dbReference>
<dbReference type="PANTHER" id="PTHR45528:SF1">
    <property type="entry name" value="SENSOR HISTIDINE KINASE CPXA"/>
    <property type="match status" value="1"/>
</dbReference>
<reference evidence="15 16" key="1">
    <citation type="submission" date="2021-06" db="EMBL/GenBank/DDBJ databases">
        <authorList>
            <person name="Sun Q."/>
            <person name="Li D."/>
        </authorList>
    </citation>
    <scope>NUCLEOTIDE SEQUENCE [LARGE SCALE GENOMIC DNA]</scope>
    <source>
        <strain evidence="15 16">MSJ-40</strain>
    </source>
</reference>
<dbReference type="PANTHER" id="PTHR45528">
    <property type="entry name" value="SENSOR HISTIDINE KINASE CPXA"/>
    <property type="match status" value="1"/>
</dbReference>
<keyword evidence="4" id="KW-1003">Cell membrane</keyword>
<keyword evidence="5" id="KW-0597">Phosphoprotein</keyword>
<protein>
    <recommendedName>
        <fullName evidence="3">histidine kinase</fullName>
        <ecNumber evidence="3">2.7.13.3</ecNumber>
    </recommendedName>
</protein>
<dbReference type="GO" id="GO:0016301">
    <property type="term" value="F:kinase activity"/>
    <property type="evidence" value="ECO:0007669"/>
    <property type="project" value="UniProtKB-KW"/>
</dbReference>
<comment type="caution">
    <text evidence="15">The sequence shown here is derived from an EMBL/GenBank/DDBJ whole genome shotgun (WGS) entry which is preliminary data.</text>
</comment>
<dbReference type="InterPro" id="IPR050398">
    <property type="entry name" value="HssS/ArlS-like"/>
</dbReference>
<accession>A0ABS6E7L7</accession>
<evidence type="ECO:0000256" key="2">
    <source>
        <dbReference type="ARBA" id="ARBA00004651"/>
    </source>
</evidence>
<keyword evidence="9" id="KW-0067">ATP-binding</keyword>
<comment type="catalytic activity">
    <reaction evidence="1">
        <text>ATP + protein L-histidine = ADP + protein N-phospho-L-histidine.</text>
        <dbReference type="EC" id="2.7.13.3"/>
    </reaction>
</comment>
<evidence type="ECO:0000259" key="13">
    <source>
        <dbReference type="PROSITE" id="PS50109"/>
    </source>
</evidence>
<keyword evidence="12" id="KW-0812">Transmembrane</keyword>
<dbReference type="EMBL" id="JAHLPM010000010">
    <property type="protein sequence ID" value="MBU5438917.1"/>
    <property type="molecule type" value="Genomic_DNA"/>
</dbReference>
<keyword evidence="6" id="KW-0808">Transferase</keyword>
<gene>
    <name evidence="15" type="ORF">KQI42_12895</name>
</gene>
<keyword evidence="10" id="KW-0902">Two-component regulatory system</keyword>
<evidence type="ECO:0000256" key="12">
    <source>
        <dbReference type="SAM" id="Phobius"/>
    </source>
</evidence>
<feature type="domain" description="Histidine kinase" evidence="13">
    <location>
        <begin position="247"/>
        <end position="451"/>
    </location>
</feature>
<evidence type="ECO:0000256" key="9">
    <source>
        <dbReference type="ARBA" id="ARBA00022840"/>
    </source>
</evidence>
<dbReference type="InterPro" id="IPR003661">
    <property type="entry name" value="HisK_dim/P_dom"/>
</dbReference>
<dbReference type="SMART" id="SM00388">
    <property type="entry name" value="HisKA"/>
    <property type="match status" value="1"/>
</dbReference>
<dbReference type="EC" id="2.7.13.3" evidence="3"/>
<dbReference type="Proteomes" id="UP000749471">
    <property type="component" value="Unassembled WGS sequence"/>
</dbReference>
<dbReference type="PROSITE" id="PS50109">
    <property type="entry name" value="HIS_KIN"/>
    <property type="match status" value="1"/>
</dbReference>
<evidence type="ECO:0000256" key="5">
    <source>
        <dbReference type="ARBA" id="ARBA00022553"/>
    </source>
</evidence>
<dbReference type="SMART" id="SM00304">
    <property type="entry name" value="HAMP"/>
    <property type="match status" value="1"/>
</dbReference>
<dbReference type="CDD" id="cd06225">
    <property type="entry name" value="HAMP"/>
    <property type="match status" value="1"/>
</dbReference>
<evidence type="ECO:0000313" key="15">
    <source>
        <dbReference type="EMBL" id="MBU5438917.1"/>
    </source>
</evidence>
<organism evidence="15 16">
    <name type="scientific">Tissierella simiarum</name>
    <dbReference type="NCBI Taxonomy" id="2841534"/>
    <lineage>
        <taxon>Bacteria</taxon>
        <taxon>Bacillati</taxon>
        <taxon>Bacillota</taxon>
        <taxon>Tissierellia</taxon>
        <taxon>Tissierellales</taxon>
        <taxon>Tissierellaceae</taxon>
        <taxon>Tissierella</taxon>
    </lineage>
</organism>